<protein>
    <submittedName>
        <fullName evidence="2">Putative secreted protein</fullName>
    </submittedName>
</protein>
<dbReference type="AlphaFoldDB" id="A0A0C9RWV2"/>
<accession>A0A0C9RWV2</accession>
<organism evidence="2">
    <name type="scientific">Amblyomma americanum</name>
    <name type="common">Lone star tick</name>
    <dbReference type="NCBI Taxonomy" id="6943"/>
    <lineage>
        <taxon>Eukaryota</taxon>
        <taxon>Metazoa</taxon>
        <taxon>Ecdysozoa</taxon>
        <taxon>Arthropoda</taxon>
        <taxon>Chelicerata</taxon>
        <taxon>Arachnida</taxon>
        <taxon>Acari</taxon>
        <taxon>Parasitiformes</taxon>
        <taxon>Ixodida</taxon>
        <taxon>Ixodoidea</taxon>
        <taxon>Ixodidae</taxon>
        <taxon>Amblyomminae</taxon>
        <taxon>Amblyomma</taxon>
    </lineage>
</organism>
<feature type="signal peptide" evidence="1">
    <location>
        <begin position="1"/>
        <end position="21"/>
    </location>
</feature>
<feature type="chain" id="PRO_5002202338" evidence="1">
    <location>
        <begin position="22"/>
        <end position="130"/>
    </location>
</feature>
<sequence>MKAALLLLLSIIGSLRKEATGSQSVDVCAQRCVCRLGLYCDYGCSCGEYYYGEGVCHIKPGFTQEQVAAAIDANAVIEAVTQISGDLLKKGINKMSKVKIKLPKIKMTRFGVSKIMKLIKIIKKLLRFRG</sequence>
<evidence type="ECO:0000313" key="2">
    <source>
        <dbReference type="EMBL" id="JAG92061.1"/>
    </source>
</evidence>
<name>A0A0C9RWV2_AMBAM</name>
<keyword evidence="1" id="KW-0732">Signal</keyword>
<proteinExistence type="evidence at transcript level"/>
<evidence type="ECO:0000256" key="1">
    <source>
        <dbReference type="SAM" id="SignalP"/>
    </source>
</evidence>
<dbReference type="EMBL" id="GBZX01000679">
    <property type="protein sequence ID" value="JAG92061.1"/>
    <property type="molecule type" value="mRNA"/>
</dbReference>
<reference evidence="2" key="1">
    <citation type="journal article" date="2015" name="PLoS ONE">
        <title>An Insight into the Sialome of the Lone Star Tick, Amblyomma americanum, with a Glimpse on Its Time Dependent Gene Expression.</title>
        <authorList>
            <person name="Karim S."/>
            <person name="Ribeiro J.M."/>
        </authorList>
    </citation>
    <scope>NUCLEOTIDE SEQUENCE</scope>
    <source>
        <tissue evidence="2">Salivary gland</tissue>
    </source>
</reference>